<evidence type="ECO:0000313" key="14">
    <source>
        <dbReference type="EMBL" id="KAF7285338.1"/>
    </source>
</evidence>
<evidence type="ECO:0000256" key="6">
    <source>
        <dbReference type="ARBA" id="ARBA00022723"/>
    </source>
</evidence>
<dbReference type="Pfam" id="PF00067">
    <property type="entry name" value="p450"/>
    <property type="match status" value="2"/>
</dbReference>
<dbReference type="PRINTS" id="PR00464">
    <property type="entry name" value="EP450II"/>
</dbReference>
<keyword evidence="6 13" id="KW-0479">Metal-binding</keyword>
<keyword evidence="8" id="KW-0492">Microsome</keyword>
<dbReference type="PROSITE" id="PS00086">
    <property type="entry name" value="CYTOCHROME_P450"/>
    <property type="match status" value="1"/>
</dbReference>
<name>A0A834IWS0_RHYFE</name>
<dbReference type="FunFam" id="1.10.630.10:FF:000042">
    <property type="entry name" value="Cytochrome P450"/>
    <property type="match status" value="1"/>
</dbReference>
<dbReference type="PANTHER" id="PTHR24292">
    <property type="entry name" value="CYTOCHROME P450"/>
    <property type="match status" value="1"/>
</dbReference>
<dbReference type="GO" id="GO:0004497">
    <property type="term" value="F:monooxygenase activity"/>
    <property type="evidence" value="ECO:0007669"/>
    <property type="project" value="UniProtKB-KW"/>
</dbReference>
<dbReference type="EMBL" id="JAACXV010000057">
    <property type="protein sequence ID" value="KAF7285338.1"/>
    <property type="molecule type" value="Genomic_DNA"/>
</dbReference>
<keyword evidence="11" id="KW-0503">Monooxygenase</keyword>
<keyword evidence="10 13" id="KW-0408">Iron</keyword>
<protein>
    <recommendedName>
        <fullName evidence="16">Cytochrome P450</fullName>
    </recommendedName>
</protein>
<comment type="similarity">
    <text evidence="4">Belongs to the cytochrome P450 family.</text>
</comment>
<comment type="subcellular location">
    <subcellularLocation>
        <location evidence="3">Endoplasmic reticulum membrane</location>
        <topology evidence="3">Peripheral membrane protein</topology>
    </subcellularLocation>
    <subcellularLocation>
        <location evidence="2">Microsome membrane</location>
        <topology evidence="2">Peripheral membrane protein</topology>
    </subcellularLocation>
</comment>
<dbReference type="GO" id="GO:0020037">
    <property type="term" value="F:heme binding"/>
    <property type="evidence" value="ECO:0007669"/>
    <property type="project" value="InterPro"/>
</dbReference>
<dbReference type="GO" id="GO:0005789">
    <property type="term" value="C:endoplasmic reticulum membrane"/>
    <property type="evidence" value="ECO:0007669"/>
    <property type="project" value="UniProtKB-SubCell"/>
</dbReference>
<dbReference type="GO" id="GO:0005506">
    <property type="term" value="F:iron ion binding"/>
    <property type="evidence" value="ECO:0007669"/>
    <property type="project" value="InterPro"/>
</dbReference>
<evidence type="ECO:0000256" key="12">
    <source>
        <dbReference type="ARBA" id="ARBA00023136"/>
    </source>
</evidence>
<keyword evidence="15" id="KW-1185">Reference proteome</keyword>
<organism evidence="14 15">
    <name type="scientific">Rhynchophorus ferrugineus</name>
    <name type="common">Red palm weevil</name>
    <name type="synonym">Curculio ferrugineus</name>
    <dbReference type="NCBI Taxonomy" id="354439"/>
    <lineage>
        <taxon>Eukaryota</taxon>
        <taxon>Metazoa</taxon>
        <taxon>Ecdysozoa</taxon>
        <taxon>Arthropoda</taxon>
        <taxon>Hexapoda</taxon>
        <taxon>Insecta</taxon>
        <taxon>Pterygota</taxon>
        <taxon>Neoptera</taxon>
        <taxon>Endopterygota</taxon>
        <taxon>Coleoptera</taxon>
        <taxon>Polyphaga</taxon>
        <taxon>Cucujiformia</taxon>
        <taxon>Curculionidae</taxon>
        <taxon>Dryophthorinae</taxon>
        <taxon>Rhynchophorus</taxon>
    </lineage>
</organism>
<evidence type="ECO:0008006" key="16">
    <source>
        <dbReference type="Google" id="ProtNLM"/>
    </source>
</evidence>
<dbReference type="InterPro" id="IPR050476">
    <property type="entry name" value="Insect_CytP450_Detox"/>
</dbReference>
<reference evidence="14" key="1">
    <citation type="submission" date="2020-08" db="EMBL/GenBank/DDBJ databases">
        <title>Genome sequencing and assembly of the red palm weevil Rhynchophorus ferrugineus.</title>
        <authorList>
            <person name="Dias G.B."/>
            <person name="Bergman C.M."/>
            <person name="Manee M."/>
        </authorList>
    </citation>
    <scope>NUCLEOTIDE SEQUENCE</scope>
    <source>
        <strain evidence="14">AA-2017</strain>
        <tissue evidence="14">Whole larva</tissue>
    </source>
</reference>
<dbReference type="Gene3D" id="1.10.630.10">
    <property type="entry name" value="Cytochrome P450"/>
    <property type="match status" value="2"/>
</dbReference>
<dbReference type="InterPro" id="IPR002402">
    <property type="entry name" value="Cyt_P450_E_grp-II"/>
</dbReference>
<evidence type="ECO:0000256" key="2">
    <source>
        <dbReference type="ARBA" id="ARBA00004174"/>
    </source>
</evidence>
<dbReference type="SUPFAM" id="SSF48264">
    <property type="entry name" value="Cytochrome P450"/>
    <property type="match status" value="2"/>
</dbReference>
<evidence type="ECO:0000256" key="11">
    <source>
        <dbReference type="ARBA" id="ARBA00023033"/>
    </source>
</evidence>
<keyword evidence="5 13" id="KW-0349">Heme</keyword>
<dbReference type="InterPro" id="IPR036396">
    <property type="entry name" value="Cyt_P450_sf"/>
</dbReference>
<evidence type="ECO:0000256" key="3">
    <source>
        <dbReference type="ARBA" id="ARBA00004406"/>
    </source>
</evidence>
<sequence>MFYLVIFAVLVGVLWYLKRANQYWKRQGIYQAEPELFFGNSRPVVLQGKPYCYALLERYQQFKKAKLRYGGIYLFTIPTLVVIDPALIKQMLLKDFNHFMNRGLYHTPKDVLSMNLVNIEDELWRTLRTKLTPTFTSGKMKMMFETLLEKTVGLERSFGEYADSKEVCPIRDILARFTTDIIGSCAFGIECNSLENPDNVFRQFGKRVFEHSKWKVVLVSLIPWWLLGMLNYKEDGVEVANFFSNLVKDTISYREKTGMERKDFMHLLLELKNNASGQILTENEIIAQWKFTYWQRRGVKQVTEQFIFSKKSLGESILIRYKQGKAMKVKYLGAYLFHVPSLLPIDPGLIKDIMIRDFAYFQGHGTYHEPRDILTMNLFSLEGENWRHLRAKLTPTFTSGKMKMMFETLVEKTGGLEKVVGMYADSGKSCAIKDILGRFTTDIIGSCAFGIECNSLEDPETEFRVFGKKVFRFNALNFVNILVFPAWFLGSIGFKFNGHDVTDFFTKVVCDTISHREKNEVARNDFMHLLLELKNKDRSVTVNEIIAQCFVFFLAGFETSSTAMTFALFCLSQNQTVQQKLRDEINEVLQKHDGNISYEAVKEMKYLDMVVNETLRIYPPLPGIPRVCSKDYRIPGTDLVIEKGTRLQIPVWGLHMDPDYYPNPEVFNPENFNEENKAKRHEFTFLPFGEGPRMCIGLRFGLMQTKVGLISLIKNFRFTLNEKTKTPVEMERGSIVLSVKGDVWLDVQRI</sequence>
<dbReference type="PRINTS" id="PR00385">
    <property type="entry name" value="P450"/>
</dbReference>
<dbReference type="Proteomes" id="UP000625711">
    <property type="component" value="Unassembled WGS sequence"/>
</dbReference>
<dbReference type="CDD" id="cd11056">
    <property type="entry name" value="CYP6-like"/>
    <property type="match status" value="1"/>
</dbReference>
<evidence type="ECO:0000256" key="10">
    <source>
        <dbReference type="ARBA" id="ARBA00023004"/>
    </source>
</evidence>
<dbReference type="PANTHER" id="PTHR24292:SF100">
    <property type="entry name" value="CYTOCHROME P450 6A16, ISOFORM B-RELATED"/>
    <property type="match status" value="1"/>
</dbReference>
<evidence type="ECO:0000256" key="1">
    <source>
        <dbReference type="ARBA" id="ARBA00001971"/>
    </source>
</evidence>
<evidence type="ECO:0000256" key="9">
    <source>
        <dbReference type="ARBA" id="ARBA00023002"/>
    </source>
</evidence>
<feature type="binding site" description="axial binding residue" evidence="13">
    <location>
        <position position="695"/>
    </location>
    <ligand>
        <name>heme</name>
        <dbReference type="ChEBI" id="CHEBI:30413"/>
    </ligand>
    <ligandPart>
        <name>Fe</name>
        <dbReference type="ChEBI" id="CHEBI:18248"/>
    </ligandPart>
</feature>
<evidence type="ECO:0000256" key="7">
    <source>
        <dbReference type="ARBA" id="ARBA00022824"/>
    </source>
</evidence>
<dbReference type="InterPro" id="IPR001128">
    <property type="entry name" value="Cyt_P450"/>
</dbReference>
<proteinExistence type="inferred from homology"/>
<dbReference type="GO" id="GO:0016705">
    <property type="term" value="F:oxidoreductase activity, acting on paired donors, with incorporation or reduction of molecular oxygen"/>
    <property type="evidence" value="ECO:0007669"/>
    <property type="project" value="InterPro"/>
</dbReference>
<gene>
    <name evidence="14" type="ORF">GWI33_011129</name>
</gene>
<evidence type="ECO:0000256" key="8">
    <source>
        <dbReference type="ARBA" id="ARBA00022848"/>
    </source>
</evidence>
<keyword evidence="7" id="KW-0256">Endoplasmic reticulum</keyword>
<evidence type="ECO:0000256" key="13">
    <source>
        <dbReference type="PIRSR" id="PIRSR602402-1"/>
    </source>
</evidence>
<accession>A0A834IWS0</accession>
<comment type="caution">
    <text evidence="14">The sequence shown here is derived from an EMBL/GenBank/DDBJ whole genome shotgun (WGS) entry which is preliminary data.</text>
</comment>
<dbReference type="AlphaFoldDB" id="A0A834IWS0"/>
<dbReference type="InterPro" id="IPR017972">
    <property type="entry name" value="Cyt_P450_CS"/>
</dbReference>
<keyword evidence="9" id="KW-0560">Oxidoreductase</keyword>
<evidence type="ECO:0000313" key="15">
    <source>
        <dbReference type="Proteomes" id="UP000625711"/>
    </source>
</evidence>
<keyword evidence="12" id="KW-0472">Membrane</keyword>
<dbReference type="OrthoDB" id="2789670at2759"/>
<comment type="cofactor">
    <cofactor evidence="1 13">
        <name>heme</name>
        <dbReference type="ChEBI" id="CHEBI:30413"/>
    </cofactor>
</comment>
<evidence type="ECO:0000256" key="5">
    <source>
        <dbReference type="ARBA" id="ARBA00022617"/>
    </source>
</evidence>
<evidence type="ECO:0000256" key="4">
    <source>
        <dbReference type="ARBA" id="ARBA00010617"/>
    </source>
</evidence>